<dbReference type="InterPro" id="IPR009038">
    <property type="entry name" value="GOLD_dom"/>
</dbReference>
<evidence type="ECO:0000259" key="8">
    <source>
        <dbReference type="PROSITE" id="PS50866"/>
    </source>
</evidence>
<keyword evidence="4" id="KW-0732">Signal</keyword>
<dbReference type="PANTHER" id="PTHR22811">
    <property type="entry name" value="TRANSMEMBRANE EMP24 DOMAIN-CONTAINING PROTEIN"/>
    <property type="match status" value="1"/>
</dbReference>
<sequence length="259" mass="28587">MHAKMAPGRTTGSSGFWSHLRRAAVEKPAAGKSASFLCVVLFLCVFLPHSTEAVLFEVPGSGRECFFVPINAPRMNINGRYESFRGSDRVRVSVEGPVVPPDPDHPKPQIKSQVLFSSGKESSAFNVQLPSTGYFKLCVANTLTYAQTVTLNFHVAPTAVDDAREQPDTSKRPPDVNQLVMSSHTEELKNLSDRVLDMANGLFEQQSNSLARMSVHEQLGTSTRNRASLWKVVQMCSQIVLSLVHIYAVRSHFEVKTIV</sequence>
<organism evidence="9 10">
    <name type="scientific">Toxoplasma gondii GAB2-2007-GAL-DOM2</name>
    <dbReference type="NCBI Taxonomy" id="1130820"/>
    <lineage>
        <taxon>Eukaryota</taxon>
        <taxon>Sar</taxon>
        <taxon>Alveolata</taxon>
        <taxon>Apicomplexa</taxon>
        <taxon>Conoidasida</taxon>
        <taxon>Coccidia</taxon>
        <taxon>Eucoccidiorida</taxon>
        <taxon>Eimeriorina</taxon>
        <taxon>Sarcocystidae</taxon>
        <taxon>Toxoplasma</taxon>
    </lineage>
</organism>
<dbReference type="VEuPathDB" id="ToxoDB:TGDOM2_237250"/>
<evidence type="ECO:0000256" key="6">
    <source>
        <dbReference type="ARBA" id="ARBA00023136"/>
    </source>
</evidence>
<dbReference type="PROSITE" id="PS50866">
    <property type="entry name" value="GOLD"/>
    <property type="match status" value="1"/>
</dbReference>
<protein>
    <submittedName>
        <fullName evidence="9">Emp24/gp25L/p24 family protein</fullName>
    </submittedName>
</protein>
<evidence type="ECO:0000313" key="10">
    <source>
        <dbReference type="Proteomes" id="UP000028837"/>
    </source>
</evidence>
<dbReference type="Proteomes" id="UP000028837">
    <property type="component" value="Unassembled WGS sequence"/>
</dbReference>
<dbReference type="EMBL" id="AHZU02001147">
    <property type="protein sequence ID" value="KFG35781.1"/>
    <property type="molecule type" value="Genomic_DNA"/>
</dbReference>
<feature type="domain" description="GOLD" evidence="8">
    <location>
        <begin position="63"/>
        <end position="155"/>
    </location>
</feature>
<keyword evidence="6" id="KW-0472">Membrane</keyword>
<dbReference type="OrthoDB" id="330198at2759"/>
<comment type="similarity">
    <text evidence="2 7">Belongs to the EMP24/GP25L family.</text>
</comment>
<dbReference type="Pfam" id="PF01105">
    <property type="entry name" value="EMP24_GP25L"/>
    <property type="match status" value="1"/>
</dbReference>
<evidence type="ECO:0000256" key="7">
    <source>
        <dbReference type="RuleBase" id="RU003827"/>
    </source>
</evidence>
<reference evidence="9 10" key="1">
    <citation type="submission" date="2014-02" db="EMBL/GenBank/DDBJ databases">
        <authorList>
            <person name="Sibley D."/>
            <person name="Venepally P."/>
            <person name="Karamycheva S."/>
            <person name="Hadjithomas M."/>
            <person name="Khan A."/>
            <person name="Brunk B."/>
            <person name="Roos D."/>
            <person name="Caler E."/>
            <person name="Lorenzi H."/>
        </authorList>
    </citation>
    <scope>NUCLEOTIDE SEQUENCE [LARGE SCALE GENOMIC DNA]</scope>
    <source>
        <strain evidence="9 10">GAB2-2007-GAL-DOM2</strain>
    </source>
</reference>
<evidence type="ECO:0000256" key="1">
    <source>
        <dbReference type="ARBA" id="ARBA00004479"/>
    </source>
</evidence>
<evidence type="ECO:0000256" key="5">
    <source>
        <dbReference type="ARBA" id="ARBA00022989"/>
    </source>
</evidence>
<accession>A0A086JUG3</accession>
<dbReference type="SMART" id="SM01190">
    <property type="entry name" value="EMP24_GP25L"/>
    <property type="match status" value="1"/>
</dbReference>
<evidence type="ECO:0000313" key="9">
    <source>
        <dbReference type="EMBL" id="KFG35781.1"/>
    </source>
</evidence>
<evidence type="ECO:0000256" key="4">
    <source>
        <dbReference type="ARBA" id="ARBA00022729"/>
    </source>
</evidence>
<keyword evidence="5" id="KW-1133">Transmembrane helix</keyword>
<evidence type="ECO:0000256" key="3">
    <source>
        <dbReference type="ARBA" id="ARBA00022692"/>
    </source>
</evidence>
<comment type="caution">
    <text evidence="9">The sequence shown here is derived from an EMBL/GenBank/DDBJ whole genome shotgun (WGS) entry which is preliminary data.</text>
</comment>
<dbReference type="AlphaFoldDB" id="A0A086JUG3"/>
<comment type="subcellular location">
    <subcellularLocation>
        <location evidence="1 7">Membrane</location>
        <topology evidence="1 7">Single-pass type I membrane protein</topology>
    </subcellularLocation>
</comment>
<dbReference type="SMR" id="A0A086JUG3"/>
<proteinExistence type="inferred from homology"/>
<name>A0A086JUG3_TOXGO</name>
<dbReference type="GO" id="GO:0016020">
    <property type="term" value="C:membrane"/>
    <property type="evidence" value="ECO:0007669"/>
    <property type="project" value="UniProtKB-SubCell"/>
</dbReference>
<evidence type="ECO:0000256" key="2">
    <source>
        <dbReference type="ARBA" id="ARBA00007104"/>
    </source>
</evidence>
<dbReference type="InterPro" id="IPR015720">
    <property type="entry name" value="Emp24-like"/>
</dbReference>
<keyword evidence="3 7" id="KW-0812">Transmembrane</keyword>
<gene>
    <name evidence="9" type="ORF">TGDOM2_237250</name>
</gene>